<protein>
    <submittedName>
        <fullName evidence="1">Uncharacterized protein</fullName>
    </submittedName>
</protein>
<comment type="caution">
    <text evidence="1">The sequence shown here is derived from an EMBL/GenBank/DDBJ whole genome shotgun (WGS) entry which is preliminary data.</text>
</comment>
<accession>A0ACC7S9H4</accession>
<keyword evidence="2" id="KW-1185">Reference proteome</keyword>
<dbReference type="EMBL" id="VILF01000004">
    <property type="protein sequence ID" value="MTJ44874.1"/>
    <property type="molecule type" value="Genomic_DNA"/>
</dbReference>
<name>A0ACC7S9H4_DOLFA</name>
<evidence type="ECO:0000313" key="1">
    <source>
        <dbReference type="EMBL" id="MTJ44874.1"/>
    </source>
</evidence>
<proteinExistence type="predicted"/>
<sequence length="118" mass="13084">MEEQQTQELDLGLEVITPPTIEIDFEAALAKTKPDFQKMAKLLGIQPSGNNQEEVESDLLSKQQALEKELKETLVPKITATLQSALSKTSNSPTIKPGVSLNINTTEDSRKTRAWRGY</sequence>
<reference evidence="2" key="1">
    <citation type="journal article" date="2020" name="Toxins">
        <title>Phylogenomic Analysis of Secondary Metabolism in the Toxic Cyanobacterial Genera Anabaena, Dolichospermum and Aphanizomenon.</title>
        <authorList>
            <person name="Oesterholm J."/>
            <person name="Popin R.V."/>
            <person name="Fewer D.P."/>
            <person name="Sivonen K."/>
        </authorList>
    </citation>
    <scope>NUCLEOTIDE SEQUENCE [LARGE SCALE GENOMIC DNA]</scope>
    <source>
        <strain evidence="2">UHCC 0037</strain>
    </source>
</reference>
<evidence type="ECO:0000313" key="2">
    <source>
        <dbReference type="Proteomes" id="UP001517388"/>
    </source>
</evidence>
<organism evidence="1 2">
    <name type="scientific">Dolichospermum flos-aquae UHCC 0037</name>
    <dbReference type="NCBI Taxonomy" id="2590026"/>
    <lineage>
        <taxon>Bacteria</taxon>
        <taxon>Bacillati</taxon>
        <taxon>Cyanobacteriota</taxon>
        <taxon>Cyanophyceae</taxon>
        <taxon>Nostocales</taxon>
        <taxon>Aphanizomenonaceae</taxon>
        <taxon>Dolichospermum</taxon>
    </lineage>
</organism>
<dbReference type="Proteomes" id="UP001517388">
    <property type="component" value="Unassembled WGS sequence"/>
</dbReference>
<gene>
    <name evidence="1" type="ORF">FJR39_17555</name>
</gene>